<organism evidence="1 2">
    <name type="scientific">Gossypium klotzschianum</name>
    <dbReference type="NCBI Taxonomy" id="34286"/>
    <lineage>
        <taxon>Eukaryota</taxon>
        <taxon>Viridiplantae</taxon>
        <taxon>Streptophyta</taxon>
        <taxon>Embryophyta</taxon>
        <taxon>Tracheophyta</taxon>
        <taxon>Spermatophyta</taxon>
        <taxon>Magnoliopsida</taxon>
        <taxon>eudicotyledons</taxon>
        <taxon>Gunneridae</taxon>
        <taxon>Pentapetalae</taxon>
        <taxon>rosids</taxon>
        <taxon>malvids</taxon>
        <taxon>Malvales</taxon>
        <taxon>Malvaceae</taxon>
        <taxon>Malvoideae</taxon>
        <taxon>Gossypium</taxon>
    </lineage>
</organism>
<proteinExistence type="predicted"/>
<gene>
    <name evidence="1" type="ORF">Goklo_024313</name>
</gene>
<keyword evidence="2" id="KW-1185">Reference proteome</keyword>
<protein>
    <submittedName>
        <fullName evidence="1">Uncharacterized protein</fullName>
    </submittedName>
</protein>
<feature type="non-terminal residue" evidence="1">
    <location>
        <position position="1"/>
    </location>
</feature>
<name>A0A7J8WBG8_9ROSI</name>
<evidence type="ECO:0000313" key="1">
    <source>
        <dbReference type="EMBL" id="MBA0671979.1"/>
    </source>
</evidence>
<evidence type="ECO:0000313" key="2">
    <source>
        <dbReference type="Proteomes" id="UP000593573"/>
    </source>
</evidence>
<dbReference type="Proteomes" id="UP000593573">
    <property type="component" value="Unassembled WGS sequence"/>
</dbReference>
<comment type="caution">
    <text evidence="1">The sequence shown here is derived from an EMBL/GenBank/DDBJ whole genome shotgun (WGS) entry which is preliminary data.</text>
</comment>
<dbReference type="EMBL" id="JABFAB010242905">
    <property type="protein sequence ID" value="MBA0671979.1"/>
    <property type="molecule type" value="Genomic_DNA"/>
</dbReference>
<sequence length="53" mass="6179">IRHVSIEKNQVVDCLVKLLLNKKDDLQVFDSMPWEVLDLMHFDIVDGISDQLI</sequence>
<dbReference type="AlphaFoldDB" id="A0A7J8WBG8"/>
<accession>A0A7J8WBG8</accession>
<reference evidence="1 2" key="1">
    <citation type="journal article" date="2019" name="Genome Biol. Evol.">
        <title>Insights into the evolution of the New World diploid cottons (Gossypium, subgenus Houzingenia) based on genome sequencing.</title>
        <authorList>
            <person name="Grover C.E."/>
            <person name="Arick M.A. 2nd"/>
            <person name="Thrash A."/>
            <person name="Conover J.L."/>
            <person name="Sanders W.S."/>
            <person name="Peterson D.G."/>
            <person name="Frelichowski J.E."/>
            <person name="Scheffler J.A."/>
            <person name="Scheffler B.E."/>
            <person name="Wendel J.F."/>
        </authorList>
    </citation>
    <scope>NUCLEOTIDE SEQUENCE [LARGE SCALE GENOMIC DNA]</scope>
    <source>
        <strain evidence="1">57</strain>
        <tissue evidence="1">Leaf</tissue>
    </source>
</reference>